<dbReference type="EMBL" id="NRDI02000019">
    <property type="protein sequence ID" value="KAI1509627.1"/>
    <property type="molecule type" value="Genomic_DNA"/>
</dbReference>
<reference evidence="2" key="2">
    <citation type="submission" date="2021-05" db="EMBL/GenBank/DDBJ databases">
        <authorList>
            <person name="Moolhuijzen P.M."/>
            <person name="Moffat C.S."/>
        </authorList>
    </citation>
    <scope>NUCLEOTIDE SEQUENCE</scope>
    <source>
        <strain evidence="2">86-124</strain>
    </source>
</reference>
<dbReference type="Proteomes" id="UP000249757">
    <property type="component" value="Unassembled WGS sequence"/>
</dbReference>
<dbReference type="EMBL" id="NQIK02000010">
    <property type="protein sequence ID" value="KAF7565984.1"/>
    <property type="molecule type" value="Genomic_DNA"/>
</dbReference>
<name>A0A834RLR0_9PLEO</name>
<proteinExistence type="predicted"/>
<dbReference type="Proteomes" id="UP000245464">
    <property type="component" value="Chromosome 10"/>
</dbReference>
<evidence type="ECO:0000313" key="3">
    <source>
        <dbReference type="Proteomes" id="UP000245464"/>
    </source>
</evidence>
<comment type="caution">
    <text evidence="1">The sequence shown here is derived from an EMBL/GenBank/DDBJ whole genome shotgun (WGS) entry which is preliminary data.</text>
</comment>
<reference evidence="4" key="4">
    <citation type="journal article" date="2022" name="Microb. Genom.">
        <title>A global pangenome for the wheat fungal pathogen Pyrenophora tritici-repentis and prediction of effector protein structural homology.</title>
        <authorList>
            <person name="Moolhuijzen P.M."/>
            <person name="See P.T."/>
            <person name="Shi G."/>
            <person name="Powell H.R."/>
            <person name="Cockram J."/>
            <person name="Jorgensen L.N."/>
            <person name="Benslimane H."/>
            <person name="Strelkov S.E."/>
            <person name="Turner J."/>
            <person name="Liu Z."/>
            <person name="Moffat C.S."/>
        </authorList>
    </citation>
    <scope>NUCLEOTIDE SEQUENCE [LARGE SCALE GENOMIC DNA]</scope>
</reference>
<reference evidence="2" key="3">
    <citation type="journal article" date="2022" name="bioRxiv">
        <title>A global pangenome for the wheat fungal pathogen Pyrenophora tritici-repentis and prediction of effector protein structural homology.</title>
        <authorList>
            <person name="Moolhuijzen P."/>
            <person name="See P.T."/>
            <person name="Shi G."/>
            <person name="Powell H.R."/>
            <person name="Cockram J."/>
            <person name="Jorgensen L.N."/>
            <person name="Benslimane H."/>
            <person name="Strelkov S.E."/>
            <person name="Turner J."/>
            <person name="Liu Z."/>
            <person name="Moffat C.S."/>
        </authorList>
    </citation>
    <scope>NUCLEOTIDE SEQUENCE</scope>
    <source>
        <strain evidence="2">86-124</strain>
    </source>
</reference>
<accession>A0A834RLR0</accession>
<evidence type="ECO:0000313" key="4">
    <source>
        <dbReference type="Proteomes" id="UP000249757"/>
    </source>
</evidence>
<gene>
    <name evidence="2" type="ORF">Ptr86124_011213</name>
    <name evidence="1" type="ORF">PtrM4_054180</name>
</gene>
<reference evidence="1" key="1">
    <citation type="journal article" date="2018" name="BMC Genomics">
        <title>Comparative genomics of the wheat fungal pathogen Pyrenophora tritici-repentis reveals chromosomal variations and genome plasticity.</title>
        <authorList>
            <person name="Moolhuijzen P."/>
            <person name="See P.T."/>
            <person name="Hane J.K."/>
            <person name="Shi G."/>
            <person name="Liu Z."/>
            <person name="Oliver R.P."/>
            <person name="Moffat C.S."/>
        </authorList>
    </citation>
    <scope>NUCLEOTIDE SEQUENCE [LARGE SCALE GENOMIC DNA]</scope>
    <source>
        <strain evidence="1">M4</strain>
    </source>
</reference>
<protein>
    <submittedName>
        <fullName evidence="1">Uncharacterized protein</fullName>
    </submittedName>
</protein>
<evidence type="ECO:0000313" key="1">
    <source>
        <dbReference type="EMBL" id="KAF7565984.1"/>
    </source>
</evidence>
<keyword evidence="4" id="KW-1185">Reference proteome</keyword>
<evidence type="ECO:0000313" key="2">
    <source>
        <dbReference type="EMBL" id="KAI1509627.1"/>
    </source>
</evidence>
<dbReference type="AlphaFoldDB" id="A0A834RLR0"/>
<organism evidence="1 3">
    <name type="scientific">Pyrenophora tritici-repentis</name>
    <dbReference type="NCBI Taxonomy" id="45151"/>
    <lineage>
        <taxon>Eukaryota</taxon>
        <taxon>Fungi</taxon>
        <taxon>Dikarya</taxon>
        <taxon>Ascomycota</taxon>
        <taxon>Pezizomycotina</taxon>
        <taxon>Dothideomycetes</taxon>
        <taxon>Pleosporomycetidae</taxon>
        <taxon>Pleosporales</taxon>
        <taxon>Pleosporineae</taxon>
        <taxon>Pleosporaceae</taxon>
        <taxon>Pyrenophora</taxon>
    </lineage>
</organism>
<sequence length="103" mass="11788">MRSTGLSAADWAVITEYIDLLKPLKVSTERLEGRGKSGKYGAIYEIIPVFEYLLGALESRYRQYEHVNFDAHHEAPEDHLADFSMNKLNKPTAPAWLDRTFLC</sequence>